<name>A0AAQ3N1K6_VIGMU</name>
<evidence type="ECO:0000256" key="3">
    <source>
        <dbReference type="ARBA" id="ARBA00022989"/>
    </source>
</evidence>
<feature type="domain" description="Late embryogenesis abundant protein LEA-2 subgroup" evidence="7">
    <location>
        <begin position="120"/>
        <end position="210"/>
    </location>
</feature>
<dbReference type="Pfam" id="PF03168">
    <property type="entry name" value="LEA_2"/>
    <property type="match status" value="1"/>
</dbReference>
<keyword evidence="4 6" id="KW-0472">Membrane</keyword>
<evidence type="ECO:0000313" key="9">
    <source>
        <dbReference type="Proteomes" id="UP001374535"/>
    </source>
</evidence>
<dbReference type="GO" id="GO:0098542">
    <property type="term" value="P:defense response to other organism"/>
    <property type="evidence" value="ECO:0007669"/>
    <property type="project" value="InterPro"/>
</dbReference>
<gene>
    <name evidence="8" type="ORF">V8G54_026982</name>
</gene>
<feature type="transmembrane region" description="Helical" evidence="6">
    <location>
        <begin position="64"/>
        <end position="87"/>
    </location>
</feature>
<keyword evidence="9" id="KW-1185">Reference proteome</keyword>
<accession>A0AAQ3N1K6</accession>
<evidence type="ECO:0000256" key="5">
    <source>
        <dbReference type="SAM" id="MobiDB-lite"/>
    </source>
</evidence>
<dbReference type="PANTHER" id="PTHR31234:SF55">
    <property type="entry name" value="LATE EMBRYOGENESIS ABUNDANT (LEA) HYDROXYPROLINE-RICH GLYCOPROTEIN FAMILY"/>
    <property type="match status" value="1"/>
</dbReference>
<evidence type="ECO:0000256" key="2">
    <source>
        <dbReference type="ARBA" id="ARBA00022692"/>
    </source>
</evidence>
<keyword evidence="3 6" id="KW-1133">Transmembrane helix</keyword>
<sequence>MQDPSRPATGYPAPPFHRPNGAQPPPPATAYPYAAAPPPYPQPQYYNPNYPPPRSYASRSFFRAFFATMICLAVIFGVILIVTWLVLRPSLPHFTLHTVSLTNLSTTSQSLSATWHLAFLVRNGNKKMTITYNALRSFVFYRATDVANSELAPFKQDTKSETTLNATLVAASSYLGPSLINNLNAERADKSVLFDVQIVASTSFRSGSWRFRTRFLKVLCQKVPVSVSSNSSSGELIGGDRECQIVIITSHLVLFAWPSRAPDFKSVEI</sequence>
<evidence type="ECO:0000313" key="8">
    <source>
        <dbReference type="EMBL" id="WVZ00913.1"/>
    </source>
</evidence>
<dbReference type="InterPro" id="IPR044839">
    <property type="entry name" value="NDR1-like"/>
</dbReference>
<dbReference type="AlphaFoldDB" id="A0AAQ3N1K6"/>
<organism evidence="8 9">
    <name type="scientific">Vigna mungo</name>
    <name type="common">Black gram</name>
    <name type="synonym">Phaseolus mungo</name>
    <dbReference type="NCBI Taxonomy" id="3915"/>
    <lineage>
        <taxon>Eukaryota</taxon>
        <taxon>Viridiplantae</taxon>
        <taxon>Streptophyta</taxon>
        <taxon>Embryophyta</taxon>
        <taxon>Tracheophyta</taxon>
        <taxon>Spermatophyta</taxon>
        <taxon>Magnoliopsida</taxon>
        <taxon>eudicotyledons</taxon>
        <taxon>Gunneridae</taxon>
        <taxon>Pentapetalae</taxon>
        <taxon>rosids</taxon>
        <taxon>fabids</taxon>
        <taxon>Fabales</taxon>
        <taxon>Fabaceae</taxon>
        <taxon>Papilionoideae</taxon>
        <taxon>50 kb inversion clade</taxon>
        <taxon>NPAAA clade</taxon>
        <taxon>indigoferoid/millettioid clade</taxon>
        <taxon>Phaseoleae</taxon>
        <taxon>Vigna</taxon>
    </lineage>
</organism>
<evidence type="ECO:0000256" key="1">
    <source>
        <dbReference type="ARBA" id="ARBA00004167"/>
    </source>
</evidence>
<evidence type="ECO:0000256" key="6">
    <source>
        <dbReference type="SAM" id="Phobius"/>
    </source>
</evidence>
<dbReference type="EMBL" id="CP144693">
    <property type="protein sequence ID" value="WVZ00913.1"/>
    <property type="molecule type" value="Genomic_DNA"/>
</dbReference>
<proteinExistence type="predicted"/>
<comment type="subcellular location">
    <subcellularLocation>
        <location evidence="1">Membrane</location>
        <topology evidence="1">Single-pass membrane protein</topology>
    </subcellularLocation>
</comment>
<feature type="compositionally biased region" description="Pro residues" evidence="5">
    <location>
        <begin position="12"/>
        <end position="33"/>
    </location>
</feature>
<protein>
    <recommendedName>
        <fullName evidence="7">Late embryogenesis abundant protein LEA-2 subgroup domain-containing protein</fullName>
    </recommendedName>
</protein>
<dbReference type="PANTHER" id="PTHR31234">
    <property type="entry name" value="LATE EMBRYOGENESIS ABUNDANT (LEA) HYDROXYPROLINE-RICH GLYCOPROTEIN FAMILY"/>
    <property type="match status" value="1"/>
</dbReference>
<evidence type="ECO:0000256" key="4">
    <source>
        <dbReference type="ARBA" id="ARBA00023136"/>
    </source>
</evidence>
<evidence type="ECO:0000259" key="7">
    <source>
        <dbReference type="Pfam" id="PF03168"/>
    </source>
</evidence>
<reference evidence="8 9" key="1">
    <citation type="journal article" date="2023" name="Life. Sci Alliance">
        <title>Evolutionary insights into 3D genome organization and epigenetic landscape of Vigna mungo.</title>
        <authorList>
            <person name="Junaid A."/>
            <person name="Singh B."/>
            <person name="Bhatia S."/>
        </authorList>
    </citation>
    <scope>NUCLEOTIDE SEQUENCE [LARGE SCALE GENOMIC DNA]</scope>
    <source>
        <strain evidence="8">Urdbean</strain>
    </source>
</reference>
<dbReference type="InterPro" id="IPR004864">
    <property type="entry name" value="LEA_2"/>
</dbReference>
<keyword evidence="2 6" id="KW-0812">Transmembrane</keyword>
<dbReference type="GO" id="GO:0005886">
    <property type="term" value="C:plasma membrane"/>
    <property type="evidence" value="ECO:0007669"/>
    <property type="project" value="TreeGrafter"/>
</dbReference>
<feature type="region of interest" description="Disordered" evidence="5">
    <location>
        <begin position="1"/>
        <end position="33"/>
    </location>
</feature>
<dbReference type="Proteomes" id="UP001374535">
    <property type="component" value="Chromosome 8"/>
</dbReference>